<feature type="compositionally biased region" description="Low complexity" evidence="1">
    <location>
        <begin position="1028"/>
        <end position="1059"/>
    </location>
</feature>
<dbReference type="Proteomes" id="UP001438707">
    <property type="component" value="Unassembled WGS sequence"/>
</dbReference>
<evidence type="ECO:0000313" key="2">
    <source>
        <dbReference type="EMBL" id="KAK9844932.1"/>
    </source>
</evidence>
<gene>
    <name evidence="2" type="ORF">WJX74_008843</name>
</gene>
<sequence length="1476" mass="154478">MRKATPSKAPWKLGSPQRTAALDQVPAHKDAPGLGSAQRVAPGGERAKTTPARTATRKLLPPTPTTSSRLVAPALSSLPNALDAQFWISRANQQLAAGDVQGALAIMREGQQRGAGPATAISRAVAQLTQMAGDASRQLLQPGSALASDPRMHHQEGTQSMLSVSALPAPPGSKALPSSPGSHLRKQMSVLALHSPLRLPRPLFSIFEAQAAQEGSPVGMACPSAAGPSFHAQLSSAMPPLTGPRWGYAGGAQTSPRVQATVSQALLAPESLADASVANTCRAKLAFDTGCTDASMATATTPGLLTGSSPWMGGRLNFDAAMTPAEGAGCNASTRRSQLRPAMAGDEPELARSSQLPAACALGRSISVMPGESPLPLAAESATPSCSVAAASRTTVTPSHSLLLPSIREAAESGARPALSSQQSANAETVSADELNASISLPPADMLLEEHESHHCSYHPQSGEDRKLLWGFPPSRSSRQDACMSSMELRLQDAEAAPAHRRVAELANQSGRLGTPELMGRMRQGLVSAESPQNGIEMSPEVMGAHERSDKQSDAWQTLAQGDTPPPLQMATIKKLMRAGNEVEPRTSCATPDSCQDGPQPDAAGQKLQAWRLHMQARSPEMDLEPPTPGSGASDGEGMQLVESGDEGDLDLTPTHAASSMSPRNPSDGPLTFVPSAAEGMQLVGNGHETSPACTSNEAAVIMPLGGYSDGQLAIGRSGDDGQEGLGGGEDSALGLCSSQSMNSMPSERHTPAMPIFDPSAGDSMQLVDCDDDSNSGTPVSQGPFMTGRSGALNCLDTPKAPQYTGSRASQQPQLQIERSSPLRQPFSSSSLDLMPQLVTEHNSSAKMSCSLGDTGDQDLVAPASFHARRGQYSGDMNHPESMLELPTRMGGSEVVNAPITPGFAFHGSRATRVSTPGRRPRVGRAEMKSLQEPNAQQDRQQGEARGTIHLLSPVRNPPQMRPALGTQQAVTPVRRSARKSLGPTLATKELLEATGYAFSPNPALPEACEGQPMPTPKAHARQTHSRLAPPAAMPPASLASGPSMPEAGSQSSQAPPASMVTGEDKGYQEAAYARILPSQATVSAAGQHEWAEFSFQALRQGPSNIPASAMAARSPAQSTDQARKMLFAGWPTTPAAPAGICKEQQQAGLQADLAIVRQPQEQWNGMAQPANCGARGSAEGLVGASSTQGKLRVGLTQHGLHTQPSTAAVDELAAERPLSEGGPLNAEENHLEHNHEQQCHDRSATHTPDLDARRYKHLSRWQHSPGQLPTSSSSLGLKGEMDDSPVQSPASSSGEHTEGKQSQNRRSPSSSSWDRRGQTETESRLDAVTLMAPMPVDPLTPWGEAVPSGEIGAEQVLGPQDHKLRDVVGSTALAQPGQLSAEAGSQQAARAKSGVTTPAGQHGRQENAAAAANAASHTTPPSLTPQAHTPFTRSQARKGQSTSKLQSSRRRLSPTEAHLRASLRRSSRLNPPAFN</sequence>
<feature type="region of interest" description="Disordered" evidence="1">
    <location>
        <begin position="164"/>
        <end position="183"/>
    </location>
</feature>
<feature type="compositionally biased region" description="Polar residues" evidence="1">
    <location>
        <begin position="1262"/>
        <end position="1276"/>
    </location>
</feature>
<feature type="region of interest" description="Disordered" evidence="1">
    <location>
        <begin position="907"/>
        <end position="978"/>
    </location>
</feature>
<comment type="caution">
    <text evidence="2">The sequence shown here is derived from an EMBL/GenBank/DDBJ whole genome shotgun (WGS) entry which is preliminary data.</text>
</comment>
<feature type="region of interest" description="Disordered" evidence="1">
    <location>
        <begin position="1010"/>
        <end position="1062"/>
    </location>
</feature>
<feature type="region of interest" description="Disordered" evidence="1">
    <location>
        <begin position="1"/>
        <end position="70"/>
    </location>
</feature>
<feature type="compositionally biased region" description="Polar residues" evidence="1">
    <location>
        <begin position="656"/>
        <end position="665"/>
    </location>
</feature>
<feature type="compositionally biased region" description="Polar residues" evidence="1">
    <location>
        <begin position="804"/>
        <end position="818"/>
    </location>
</feature>
<feature type="compositionally biased region" description="Basic and acidic residues" evidence="1">
    <location>
        <begin position="1314"/>
        <end position="1326"/>
    </location>
</feature>
<feature type="compositionally biased region" description="Polar residues" evidence="1">
    <location>
        <begin position="1286"/>
        <end position="1295"/>
    </location>
</feature>
<feature type="compositionally biased region" description="Polar residues" evidence="1">
    <location>
        <begin position="737"/>
        <end position="746"/>
    </location>
</feature>
<name>A0AAW1SG02_9CHLO</name>
<feature type="compositionally biased region" description="Low complexity" evidence="1">
    <location>
        <begin position="49"/>
        <end position="58"/>
    </location>
</feature>
<feature type="region of interest" description="Disordered" evidence="1">
    <location>
        <begin position="548"/>
        <end position="567"/>
    </location>
</feature>
<proteinExistence type="predicted"/>
<evidence type="ECO:0000256" key="1">
    <source>
        <dbReference type="SAM" id="MobiDB-lite"/>
    </source>
</evidence>
<protein>
    <submittedName>
        <fullName evidence="2">Uncharacterized protein</fullName>
    </submittedName>
</protein>
<organism evidence="2 3">
    <name type="scientific">Apatococcus lobatus</name>
    <dbReference type="NCBI Taxonomy" id="904363"/>
    <lineage>
        <taxon>Eukaryota</taxon>
        <taxon>Viridiplantae</taxon>
        <taxon>Chlorophyta</taxon>
        <taxon>core chlorophytes</taxon>
        <taxon>Trebouxiophyceae</taxon>
        <taxon>Chlorellales</taxon>
        <taxon>Chlorellaceae</taxon>
        <taxon>Apatococcus</taxon>
    </lineage>
</organism>
<feature type="compositionally biased region" description="Polar residues" evidence="1">
    <location>
        <begin position="1384"/>
        <end position="1400"/>
    </location>
</feature>
<feature type="region of interest" description="Disordered" evidence="1">
    <location>
        <begin position="1260"/>
        <end position="1330"/>
    </location>
</feature>
<feature type="compositionally biased region" description="Low complexity" evidence="1">
    <location>
        <begin position="1303"/>
        <end position="1313"/>
    </location>
</feature>
<feature type="region of interest" description="Disordered" evidence="1">
    <location>
        <begin position="1379"/>
        <end position="1476"/>
    </location>
</feature>
<feature type="region of interest" description="Disordered" evidence="1">
    <location>
        <begin position="713"/>
        <end position="828"/>
    </location>
</feature>
<feature type="compositionally biased region" description="Polar residues" evidence="1">
    <location>
        <begin position="1417"/>
        <end position="1447"/>
    </location>
</feature>
<accession>A0AAW1SG02</accession>
<evidence type="ECO:0000313" key="3">
    <source>
        <dbReference type="Proteomes" id="UP001438707"/>
    </source>
</evidence>
<keyword evidence="3" id="KW-1185">Reference proteome</keyword>
<reference evidence="2 3" key="1">
    <citation type="journal article" date="2024" name="Nat. Commun.">
        <title>Phylogenomics reveals the evolutionary origins of lichenization in chlorophyte algae.</title>
        <authorList>
            <person name="Puginier C."/>
            <person name="Libourel C."/>
            <person name="Otte J."/>
            <person name="Skaloud P."/>
            <person name="Haon M."/>
            <person name="Grisel S."/>
            <person name="Petersen M."/>
            <person name="Berrin J.G."/>
            <person name="Delaux P.M."/>
            <person name="Dal Grande F."/>
            <person name="Keller J."/>
        </authorList>
    </citation>
    <scope>NUCLEOTIDE SEQUENCE [LARGE SCALE GENOMIC DNA]</scope>
    <source>
        <strain evidence="2 3">SAG 2145</strain>
    </source>
</reference>
<feature type="region of interest" description="Disordered" evidence="1">
    <location>
        <begin position="619"/>
        <end position="674"/>
    </location>
</feature>
<dbReference type="EMBL" id="JALJOS010000001">
    <property type="protein sequence ID" value="KAK9844932.1"/>
    <property type="molecule type" value="Genomic_DNA"/>
</dbReference>
<feature type="compositionally biased region" description="Low complexity" evidence="1">
    <location>
        <begin position="819"/>
        <end position="828"/>
    </location>
</feature>
<feature type="region of interest" description="Disordered" evidence="1">
    <location>
        <begin position="577"/>
        <end position="603"/>
    </location>
</feature>